<accession>I4AFM4</accession>
<sequence>MKKGQIYKLISFNGKTESGRNCKPKENYWKLIGMDGTIINFSKELNFGDEDRVLFKFSQDILKQQLECHNTIPNALWILKTDLK</sequence>
<dbReference type="EMBL" id="CP003345">
    <property type="protein sequence ID" value="AFM02759.1"/>
    <property type="molecule type" value="Genomic_DNA"/>
</dbReference>
<dbReference type="Proteomes" id="UP000006054">
    <property type="component" value="Chromosome"/>
</dbReference>
<dbReference type="RefSeq" id="WP_014796222.1">
    <property type="nucleotide sequence ID" value="NC_018018.1"/>
</dbReference>
<dbReference type="HOGENOM" id="CLU_2522673_0_0_10"/>
<proteinExistence type="predicted"/>
<dbReference type="KEGG" id="fli:Fleli_0270"/>
<name>I4AFM4_BERLS</name>
<evidence type="ECO:0000313" key="1">
    <source>
        <dbReference type="EMBL" id="AFM02759.1"/>
    </source>
</evidence>
<keyword evidence="2" id="KW-1185">Reference proteome</keyword>
<reference evidence="2" key="1">
    <citation type="submission" date="2012-06" db="EMBL/GenBank/DDBJ databases">
        <title>The complete genome of Flexibacter litoralis DSM 6794.</title>
        <authorList>
            <person name="Lucas S."/>
            <person name="Copeland A."/>
            <person name="Lapidus A."/>
            <person name="Glavina del Rio T."/>
            <person name="Dalin E."/>
            <person name="Tice H."/>
            <person name="Bruce D."/>
            <person name="Goodwin L."/>
            <person name="Pitluck S."/>
            <person name="Peters L."/>
            <person name="Ovchinnikova G."/>
            <person name="Lu M."/>
            <person name="Kyrpides N."/>
            <person name="Mavromatis K."/>
            <person name="Ivanova N."/>
            <person name="Brettin T."/>
            <person name="Detter J.C."/>
            <person name="Han C."/>
            <person name="Larimer F."/>
            <person name="Land M."/>
            <person name="Hauser L."/>
            <person name="Markowitz V."/>
            <person name="Cheng J.-F."/>
            <person name="Hugenholtz P."/>
            <person name="Woyke T."/>
            <person name="Wu D."/>
            <person name="Spring S."/>
            <person name="Lang E."/>
            <person name="Kopitz M."/>
            <person name="Brambilla E."/>
            <person name="Klenk H.-P."/>
            <person name="Eisen J.A."/>
        </authorList>
    </citation>
    <scope>NUCLEOTIDE SEQUENCE [LARGE SCALE GENOMIC DNA]</scope>
    <source>
        <strain evidence="2">ATCC 23117 / DSM 6794 / NBRC 15988 / NCIMB 1366 / Sio-4</strain>
    </source>
</reference>
<dbReference type="OrthoDB" id="9157197at2"/>
<protein>
    <submittedName>
        <fullName evidence="1">Uncharacterized protein</fullName>
    </submittedName>
</protein>
<evidence type="ECO:0000313" key="2">
    <source>
        <dbReference type="Proteomes" id="UP000006054"/>
    </source>
</evidence>
<organism evidence="1 2">
    <name type="scientific">Bernardetia litoralis (strain ATCC 23117 / DSM 6794 / NBRC 15988 / NCIMB 1366 / Fx l1 / Sio-4)</name>
    <name type="common">Flexibacter litoralis</name>
    <dbReference type="NCBI Taxonomy" id="880071"/>
    <lineage>
        <taxon>Bacteria</taxon>
        <taxon>Pseudomonadati</taxon>
        <taxon>Bacteroidota</taxon>
        <taxon>Cytophagia</taxon>
        <taxon>Cytophagales</taxon>
        <taxon>Bernardetiaceae</taxon>
        <taxon>Bernardetia</taxon>
    </lineage>
</organism>
<gene>
    <name evidence="1" type="ordered locus">Fleli_0270</name>
</gene>
<dbReference type="AlphaFoldDB" id="I4AFM4"/>
<dbReference type="STRING" id="880071.Fleli_0270"/>